<evidence type="ECO:0000259" key="2">
    <source>
        <dbReference type="Pfam" id="PF02668"/>
    </source>
</evidence>
<dbReference type="Proteomes" id="UP000235347">
    <property type="component" value="Unassembled WGS sequence"/>
</dbReference>
<sequence>MTEQVTPLLRTVAVNSKALDMDPTNTANSLTIRAARSTSAWARIADDMMELFESRGCRQYSHVSTIYQCSGAHLISVEFAAAVQAAVQTWRHSHQSLEQMRDALHEPAKLVAESSIAVRDAYQESTGQSFEALSASLWVAPFVMLPQVFTPGQLPETPQGFLPVPDAEGTLVARVSAVVAMGALGMETVSYGSENDGALFVNLVVIAGEGRIADKSKGAMRGHTDAVTFPFRGQLDACNSDIAPSPDFVCLSGLRNPDGVRTTVVPMSDVLAALSAEHVDELKKQQFDIRSQKTFIPGMNLILGSEHGIDGGEILLDVGGETWVRYSHSSIRVDEDEKPAAAEANAAFAAACLQHCTSVVVEPGDILLVNNRLALHGRGDVGGEAGGESRWILRTYGLDTTELTKGQRYSKPGYMLFP</sequence>
<proteinExistence type="predicted"/>
<dbReference type="InterPro" id="IPR042098">
    <property type="entry name" value="TauD-like_sf"/>
</dbReference>
<dbReference type="AlphaFoldDB" id="A0A2N7W7C7"/>
<name>A0A2N7W7C7_9BURK</name>
<dbReference type="Gene3D" id="3.60.130.10">
    <property type="entry name" value="Clavaminate synthase-like"/>
    <property type="match status" value="1"/>
</dbReference>
<reference evidence="3 4" key="1">
    <citation type="submission" date="2018-01" db="EMBL/GenBank/DDBJ databases">
        <title>Whole genome analyses suggest that Burkholderia sensu lato contains two further novel genera in the rhizoxinica-symbiotica group Mycetohabitans gen. nov., and Trinickia gen. nov.: implications for the evolution of diazotrophy and nodulation in the Burkholderiaceae.</title>
        <authorList>
            <person name="Estrada-de los Santos P."/>
            <person name="Palmer M."/>
            <person name="Chavez-Ramirez B."/>
            <person name="Beukes C."/>
            <person name="Steenkamp E.T."/>
            <person name="Hirsch A.M."/>
            <person name="Manyaka P."/>
            <person name="Maluk M."/>
            <person name="Lafos M."/>
            <person name="Crook M."/>
            <person name="Gross E."/>
            <person name="Simon M.F."/>
            <person name="Bueno dos Reis Junior F."/>
            <person name="Poole P.S."/>
            <person name="Venter S.N."/>
            <person name="James E.K."/>
        </authorList>
    </citation>
    <scope>NUCLEOTIDE SEQUENCE [LARGE SCALE GENOMIC DNA]</scope>
    <source>
        <strain evidence="3 4">GP25-8</strain>
    </source>
</reference>
<keyword evidence="1" id="KW-0560">Oxidoreductase</keyword>
<protein>
    <submittedName>
        <fullName evidence="3">Taurine catabolism dioxygenase TauD</fullName>
    </submittedName>
</protein>
<evidence type="ECO:0000256" key="1">
    <source>
        <dbReference type="ARBA" id="ARBA00023002"/>
    </source>
</evidence>
<evidence type="ECO:0000313" key="3">
    <source>
        <dbReference type="EMBL" id="PMS25308.1"/>
    </source>
</evidence>
<dbReference type="SUPFAM" id="SSF51197">
    <property type="entry name" value="Clavaminate synthase-like"/>
    <property type="match status" value="1"/>
</dbReference>
<keyword evidence="4" id="KW-1185">Reference proteome</keyword>
<gene>
    <name evidence="3" type="ORF">C0Z19_10170</name>
</gene>
<keyword evidence="3" id="KW-0223">Dioxygenase</keyword>
<accession>A0A2N7W7C7</accession>
<comment type="caution">
    <text evidence="3">The sequence shown here is derived from an EMBL/GenBank/DDBJ whole genome shotgun (WGS) entry which is preliminary data.</text>
</comment>
<dbReference type="GO" id="GO:0016706">
    <property type="term" value="F:2-oxoglutarate-dependent dioxygenase activity"/>
    <property type="evidence" value="ECO:0007669"/>
    <property type="project" value="UniProtKB-ARBA"/>
</dbReference>
<feature type="domain" description="TauD/TfdA-like" evidence="2">
    <location>
        <begin position="330"/>
        <end position="396"/>
    </location>
</feature>
<evidence type="ECO:0000313" key="4">
    <source>
        <dbReference type="Proteomes" id="UP000235347"/>
    </source>
</evidence>
<organism evidence="3 4">
    <name type="scientific">Trinickia soli</name>
    <dbReference type="NCBI Taxonomy" id="380675"/>
    <lineage>
        <taxon>Bacteria</taxon>
        <taxon>Pseudomonadati</taxon>
        <taxon>Pseudomonadota</taxon>
        <taxon>Betaproteobacteria</taxon>
        <taxon>Burkholderiales</taxon>
        <taxon>Burkholderiaceae</taxon>
        <taxon>Trinickia</taxon>
    </lineage>
</organism>
<dbReference type="EMBL" id="PNYB01000007">
    <property type="protein sequence ID" value="PMS25308.1"/>
    <property type="molecule type" value="Genomic_DNA"/>
</dbReference>
<dbReference type="InterPro" id="IPR003819">
    <property type="entry name" value="TauD/TfdA-like"/>
</dbReference>
<dbReference type="Pfam" id="PF02668">
    <property type="entry name" value="TauD"/>
    <property type="match status" value="1"/>
</dbReference>